<name>A0A2P2N8B3_RHIMU</name>
<reference evidence="1" key="1">
    <citation type="submission" date="2018-02" db="EMBL/GenBank/DDBJ databases">
        <title>Rhizophora mucronata_Transcriptome.</title>
        <authorList>
            <person name="Meera S.P."/>
            <person name="Sreeshan A."/>
            <person name="Augustine A."/>
        </authorList>
    </citation>
    <scope>NUCLEOTIDE SEQUENCE</scope>
    <source>
        <tissue evidence="1">Leaf</tissue>
    </source>
</reference>
<protein>
    <submittedName>
        <fullName evidence="1">Uncharacterized protein</fullName>
    </submittedName>
</protein>
<dbReference type="AlphaFoldDB" id="A0A2P2N8B3"/>
<dbReference type="EMBL" id="GGEC01058233">
    <property type="protein sequence ID" value="MBX38717.1"/>
    <property type="molecule type" value="Transcribed_RNA"/>
</dbReference>
<organism evidence="1">
    <name type="scientific">Rhizophora mucronata</name>
    <name type="common">Asiatic mangrove</name>
    <dbReference type="NCBI Taxonomy" id="61149"/>
    <lineage>
        <taxon>Eukaryota</taxon>
        <taxon>Viridiplantae</taxon>
        <taxon>Streptophyta</taxon>
        <taxon>Embryophyta</taxon>
        <taxon>Tracheophyta</taxon>
        <taxon>Spermatophyta</taxon>
        <taxon>Magnoliopsida</taxon>
        <taxon>eudicotyledons</taxon>
        <taxon>Gunneridae</taxon>
        <taxon>Pentapetalae</taxon>
        <taxon>rosids</taxon>
        <taxon>fabids</taxon>
        <taxon>Malpighiales</taxon>
        <taxon>Rhizophoraceae</taxon>
        <taxon>Rhizophora</taxon>
    </lineage>
</organism>
<accession>A0A2P2N8B3</accession>
<evidence type="ECO:0000313" key="1">
    <source>
        <dbReference type="EMBL" id="MBX38717.1"/>
    </source>
</evidence>
<sequence length="34" mass="4153">MHSISLFLFPFKQVILGRENFQFPVLVTRWKFLL</sequence>
<proteinExistence type="predicted"/>